<feature type="transmembrane region" description="Helical" evidence="2">
    <location>
        <begin position="331"/>
        <end position="349"/>
    </location>
</feature>
<dbReference type="Gene3D" id="1.20.1250.20">
    <property type="entry name" value="MFS general substrate transporter like domains"/>
    <property type="match status" value="2"/>
</dbReference>
<evidence type="ECO:0000313" key="4">
    <source>
        <dbReference type="Proteomes" id="UP000324678"/>
    </source>
</evidence>
<feature type="transmembrane region" description="Helical" evidence="2">
    <location>
        <begin position="12"/>
        <end position="38"/>
    </location>
</feature>
<dbReference type="SUPFAM" id="SSF103473">
    <property type="entry name" value="MFS general substrate transporter"/>
    <property type="match status" value="1"/>
</dbReference>
<dbReference type="InterPro" id="IPR036259">
    <property type="entry name" value="MFS_trans_sf"/>
</dbReference>
<feature type="transmembrane region" description="Helical" evidence="2">
    <location>
        <begin position="181"/>
        <end position="205"/>
    </location>
</feature>
<name>A0A5C1YH94_9MICO</name>
<organism evidence="3 4">
    <name type="scientific">Agromyces intestinalis</name>
    <dbReference type="NCBI Taxonomy" id="2592652"/>
    <lineage>
        <taxon>Bacteria</taxon>
        <taxon>Bacillati</taxon>
        <taxon>Actinomycetota</taxon>
        <taxon>Actinomycetes</taxon>
        <taxon>Micrococcales</taxon>
        <taxon>Microbacteriaceae</taxon>
        <taxon>Agromyces</taxon>
    </lineage>
</organism>
<feature type="transmembrane region" description="Helical" evidence="2">
    <location>
        <begin position="436"/>
        <end position="461"/>
    </location>
</feature>
<gene>
    <name evidence="3" type="ORF">FLP10_14760</name>
</gene>
<dbReference type="GO" id="GO:0015293">
    <property type="term" value="F:symporter activity"/>
    <property type="evidence" value="ECO:0007669"/>
    <property type="project" value="InterPro"/>
</dbReference>
<accession>A0A5C1YH94</accession>
<keyword evidence="2" id="KW-0812">Transmembrane</keyword>
<keyword evidence="4" id="KW-1185">Reference proteome</keyword>
<dbReference type="KEGG" id="ail:FLP10_14760"/>
<proteinExistence type="predicted"/>
<evidence type="ECO:0000256" key="1">
    <source>
        <dbReference type="SAM" id="MobiDB-lite"/>
    </source>
</evidence>
<dbReference type="PANTHER" id="PTHR11328">
    <property type="entry name" value="MAJOR FACILITATOR SUPERFAMILY DOMAIN-CONTAINING PROTEIN"/>
    <property type="match status" value="1"/>
</dbReference>
<keyword evidence="2" id="KW-0472">Membrane</keyword>
<dbReference type="OrthoDB" id="3717977at2"/>
<dbReference type="PANTHER" id="PTHR11328:SF24">
    <property type="entry name" value="MAJOR FACILITATOR SUPERFAMILY (MFS) PROFILE DOMAIN-CONTAINING PROTEIN"/>
    <property type="match status" value="1"/>
</dbReference>
<evidence type="ECO:0000313" key="3">
    <source>
        <dbReference type="EMBL" id="QEO15554.1"/>
    </source>
</evidence>
<dbReference type="Pfam" id="PF13347">
    <property type="entry name" value="MFS_2"/>
    <property type="match status" value="2"/>
</dbReference>
<feature type="transmembrane region" description="Helical" evidence="2">
    <location>
        <begin position="355"/>
        <end position="376"/>
    </location>
</feature>
<feature type="transmembrane region" description="Helical" evidence="2">
    <location>
        <begin position="84"/>
        <end position="103"/>
    </location>
</feature>
<keyword evidence="2" id="KW-1133">Transmembrane helix</keyword>
<dbReference type="InterPro" id="IPR039672">
    <property type="entry name" value="MFS_2"/>
</dbReference>
<dbReference type="RefSeq" id="WP_149161567.1">
    <property type="nucleotide sequence ID" value="NZ_CP043505.1"/>
</dbReference>
<feature type="region of interest" description="Disordered" evidence="1">
    <location>
        <begin position="222"/>
        <end position="244"/>
    </location>
</feature>
<dbReference type="AlphaFoldDB" id="A0A5C1YH94"/>
<feature type="transmembrane region" description="Helical" evidence="2">
    <location>
        <begin position="109"/>
        <end position="129"/>
    </location>
</feature>
<dbReference type="GO" id="GO:0008643">
    <property type="term" value="P:carbohydrate transport"/>
    <property type="evidence" value="ECO:0007669"/>
    <property type="project" value="InterPro"/>
</dbReference>
<feature type="transmembrane region" description="Helical" evidence="2">
    <location>
        <begin position="298"/>
        <end position="319"/>
    </location>
</feature>
<feature type="compositionally biased region" description="Low complexity" evidence="1">
    <location>
        <begin position="222"/>
        <end position="236"/>
    </location>
</feature>
<feature type="transmembrane region" description="Helical" evidence="2">
    <location>
        <begin position="265"/>
        <end position="292"/>
    </location>
</feature>
<evidence type="ECO:0000256" key="2">
    <source>
        <dbReference type="SAM" id="Phobius"/>
    </source>
</evidence>
<reference evidence="3 4" key="1">
    <citation type="submission" date="2019-09" db="EMBL/GenBank/DDBJ databases">
        <title>Genome sequencing of strain KACC 19306.</title>
        <authorList>
            <person name="Heo J."/>
            <person name="Kim S.-J."/>
            <person name="Kim J.-S."/>
            <person name="Hong S.-B."/>
            <person name="Kwon S.-W."/>
        </authorList>
    </citation>
    <scope>NUCLEOTIDE SEQUENCE [LARGE SCALE GENOMIC DNA]</scope>
    <source>
        <strain evidence="3 4">KACC 19306</strain>
    </source>
</reference>
<dbReference type="EMBL" id="CP043505">
    <property type="protein sequence ID" value="QEO15554.1"/>
    <property type="molecule type" value="Genomic_DNA"/>
</dbReference>
<feature type="transmembrane region" description="Helical" evidence="2">
    <location>
        <begin position="44"/>
        <end position="63"/>
    </location>
</feature>
<feature type="transmembrane region" description="Helical" evidence="2">
    <location>
        <begin position="150"/>
        <end position="169"/>
    </location>
</feature>
<sequence>MTAAQRPLPRGVVARYAIGSIGTGGFATLPGLVLVYYLTDTLGVAALAAGAVVTAAKVWDVVIDPWIGDRSDRALARHGTRRTRMVVGAVTLPVFFALTFAVPPGIGPVASGVWVALAFLATATSFSLFQVPYIGLPAELTPGYDARTRLLTWRVVVLTIAILLFGAGGPEVREAFDDEHVGYLVMAIVAGVAIGLGMLVATTVAPRRAAAKQEADVSDVLDAPPAPDASPATPAPEVAADPGGGIRGAYRDGIAVLRRSRAFRVLLSVFVLQGLATGLMLAGAQFVATWVLHDRGAVTYLFVALIAPAVLCAPIWGVIARHIGKERGFGWASAIFAVAALALVGLAFAPGPWVYAPVALAGAAYAGMQSLPMAMLPDVISHDARVHGDERAGSFSGVWTAGETAGMALGATVLSIVLALTGYVESVAGQAVEQGPAAVLGIVLAFSVIPAALVAASLVGIRRYPLRRADIEPVSAVEGAVR</sequence>
<feature type="transmembrane region" description="Helical" evidence="2">
    <location>
        <begin position="397"/>
        <end position="424"/>
    </location>
</feature>
<protein>
    <submittedName>
        <fullName evidence="3">MFS transporter</fullName>
    </submittedName>
</protein>
<dbReference type="GO" id="GO:0005886">
    <property type="term" value="C:plasma membrane"/>
    <property type="evidence" value="ECO:0007669"/>
    <property type="project" value="TreeGrafter"/>
</dbReference>
<dbReference type="Proteomes" id="UP000324678">
    <property type="component" value="Chromosome"/>
</dbReference>